<evidence type="ECO:0000256" key="2">
    <source>
        <dbReference type="ARBA" id="ARBA00010971"/>
    </source>
</evidence>
<evidence type="ECO:0000256" key="4">
    <source>
        <dbReference type="ARBA" id="ARBA00022928"/>
    </source>
</evidence>
<dbReference type="PANTHER" id="PTHR12258:SF5">
    <property type="entry name" value="BCDNA.GH02250-RELATED"/>
    <property type="match status" value="1"/>
</dbReference>
<dbReference type="GO" id="GO:0007548">
    <property type="term" value="P:sex differentiation"/>
    <property type="evidence" value="ECO:0007669"/>
    <property type="project" value="UniProtKB-KW"/>
</dbReference>
<organism evidence="8 9">
    <name type="scientific">Microctonus aethiopoides</name>
    <dbReference type="NCBI Taxonomy" id="144406"/>
    <lineage>
        <taxon>Eukaryota</taxon>
        <taxon>Metazoa</taxon>
        <taxon>Ecdysozoa</taxon>
        <taxon>Arthropoda</taxon>
        <taxon>Hexapoda</taxon>
        <taxon>Insecta</taxon>
        <taxon>Pterygota</taxon>
        <taxon>Neoptera</taxon>
        <taxon>Endopterygota</taxon>
        <taxon>Hymenoptera</taxon>
        <taxon>Apocrita</taxon>
        <taxon>Ichneumonoidea</taxon>
        <taxon>Braconidae</taxon>
        <taxon>Euphorinae</taxon>
        <taxon>Microctonus</taxon>
    </lineage>
</organism>
<keyword evidence="9" id="KW-1185">Reference proteome</keyword>
<dbReference type="GO" id="GO:0101006">
    <property type="term" value="F:protein histidine phosphatase activity"/>
    <property type="evidence" value="ECO:0007669"/>
    <property type="project" value="TreeGrafter"/>
</dbReference>
<evidence type="ECO:0000256" key="6">
    <source>
        <dbReference type="PIRSR" id="PIRSR607702-1"/>
    </source>
</evidence>
<gene>
    <name evidence="8" type="ORF">PV328_005570</name>
</gene>
<dbReference type="Proteomes" id="UP001168990">
    <property type="component" value="Unassembled WGS sequence"/>
</dbReference>
<name>A0AA39KSL5_9HYME</name>
<comment type="caution">
    <text evidence="8">The sequence shown here is derived from an EMBL/GenBank/DDBJ whole genome shotgun (WGS) entry which is preliminary data.</text>
</comment>
<dbReference type="EMBL" id="JAQQBS010000002">
    <property type="protein sequence ID" value="KAK0172224.1"/>
    <property type="molecule type" value="Genomic_DNA"/>
</dbReference>
<evidence type="ECO:0000313" key="9">
    <source>
        <dbReference type="Proteomes" id="UP001168990"/>
    </source>
</evidence>
<dbReference type="GO" id="GO:0005829">
    <property type="term" value="C:cytosol"/>
    <property type="evidence" value="ECO:0007669"/>
    <property type="project" value="TreeGrafter"/>
</dbReference>
<evidence type="ECO:0000313" key="8">
    <source>
        <dbReference type="EMBL" id="KAK0172224.1"/>
    </source>
</evidence>
<protein>
    <recommendedName>
        <fullName evidence="5">Sex-regulated protein janus-A</fullName>
    </recommendedName>
</protein>
<keyword evidence="3" id="KW-0221">Differentiation</keyword>
<dbReference type="SUPFAM" id="SSF143724">
    <property type="entry name" value="PHP14-like"/>
    <property type="match status" value="1"/>
</dbReference>
<dbReference type="AlphaFoldDB" id="A0AA39KSL5"/>
<evidence type="ECO:0000256" key="3">
    <source>
        <dbReference type="ARBA" id="ARBA00022782"/>
    </source>
</evidence>
<sequence>MAGLCLFRRCLITSFTRYYIKSGTFDSFSGLSTMSQPLDQIPDVDIDDNGVFKYILVQVHDDNNKQSKPIVRGYAVCQWHADIYDKIASELEKYGPGIDTECVGGGRINHNADGKAIKVYGYSQGFGKADHKISVGLLKKKYPDYVITWSDEGY</sequence>
<dbReference type="FunFam" id="3.50.20.20:FF:000001">
    <property type="entry name" value="14 kDa phosphohistidine phosphatase"/>
    <property type="match status" value="1"/>
</dbReference>
<keyword evidence="4" id="KW-0726">Sexual differentiation</keyword>
<feature type="binding site" evidence="7">
    <location>
        <position position="53"/>
    </location>
    <ligand>
        <name>substrate</name>
    </ligand>
</feature>
<proteinExistence type="inferred from homology"/>
<dbReference type="PANTHER" id="PTHR12258">
    <property type="entry name" value="JANUS-A/JANUS-B"/>
    <property type="match status" value="1"/>
</dbReference>
<dbReference type="GO" id="GO:0030154">
    <property type="term" value="P:cell differentiation"/>
    <property type="evidence" value="ECO:0007669"/>
    <property type="project" value="UniProtKB-KW"/>
</dbReference>
<evidence type="ECO:0000256" key="5">
    <source>
        <dbReference type="ARBA" id="ARBA00068494"/>
    </source>
</evidence>
<feature type="active site" description="Proton acceptor" evidence="6">
    <location>
        <position position="80"/>
    </location>
</feature>
<dbReference type="InterPro" id="IPR007702">
    <property type="entry name" value="Janus"/>
</dbReference>
<evidence type="ECO:0000256" key="7">
    <source>
        <dbReference type="PIRSR" id="PIRSR607702-2"/>
    </source>
</evidence>
<reference evidence="8" key="2">
    <citation type="submission" date="2023-03" db="EMBL/GenBank/DDBJ databases">
        <authorList>
            <person name="Inwood S.N."/>
            <person name="Skelly J.G."/>
            <person name="Guhlin J."/>
            <person name="Harrop T.W.R."/>
            <person name="Goldson S.G."/>
            <person name="Dearden P.K."/>
        </authorList>
    </citation>
    <scope>NUCLEOTIDE SEQUENCE</scope>
    <source>
        <strain evidence="8">Irish</strain>
        <tissue evidence="8">Whole body</tissue>
    </source>
</reference>
<dbReference type="Pfam" id="PF05005">
    <property type="entry name" value="Ocnus"/>
    <property type="match status" value="1"/>
</dbReference>
<comment type="function">
    <text evidence="1">JanA and janB regulate somatic sex differentiation.</text>
</comment>
<reference evidence="8" key="1">
    <citation type="journal article" date="2023" name="bioRxiv">
        <title>Scaffold-level genome assemblies of two parasitoid biocontrol wasps reveal the parthenogenesis mechanism and an associated novel virus.</title>
        <authorList>
            <person name="Inwood S."/>
            <person name="Skelly J."/>
            <person name="Guhlin J."/>
            <person name="Harrop T."/>
            <person name="Goldson S."/>
            <person name="Dearden P."/>
        </authorList>
    </citation>
    <scope>NUCLEOTIDE SEQUENCE</scope>
    <source>
        <strain evidence="8">Irish</strain>
        <tissue evidence="8">Whole body</tissue>
    </source>
</reference>
<dbReference type="InterPro" id="IPR038596">
    <property type="entry name" value="Janus_sf"/>
</dbReference>
<comment type="similarity">
    <text evidence="2">Belongs to the janus family.</text>
</comment>
<dbReference type="Gene3D" id="3.50.20.20">
    <property type="entry name" value="Janus/Ocnus"/>
    <property type="match status" value="1"/>
</dbReference>
<evidence type="ECO:0000256" key="1">
    <source>
        <dbReference type="ARBA" id="ARBA00002508"/>
    </source>
</evidence>
<accession>A0AA39KSL5</accession>